<feature type="domain" description="DUF551" evidence="1">
    <location>
        <begin position="81"/>
        <end position="143"/>
    </location>
</feature>
<dbReference type="EMBL" id="JANFZH010000023">
    <property type="protein sequence ID" value="MCQ4840404.1"/>
    <property type="molecule type" value="Genomic_DNA"/>
</dbReference>
<gene>
    <name evidence="2" type="ORF">NE695_10830</name>
</gene>
<dbReference type="Proteomes" id="UP001524473">
    <property type="component" value="Unassembled WGS sequence"/>
</dbReference>
<reference evidence="2 3" key="1">
    <citation type="submission" date="2022-06" db="EMBL/GenBank/DDBJ databases">
        <title>Isolation of gut microbiota from human fecal samples.</title>
        <authorList>
            <person name="Pamer E.G."/>
            <person name="Barat B."/>
            <person name="Waligurski E."/>
            <person name="Medina S."/>
            <person name="Paddock L."/>
            <person name="Mostad J."/>
        </authorList>
    </citation>
    <scope>NUCLEOTIDE SEQUENCE [LARGE SCALE GENOMIC DNA]</scope>
    <source>
        <strain evidence="2 3">DFI.9.73</strain>
    </source>
</reference>
<organism evidence="2 3">
    <name type="scientific">Neglectibacter timonensis</name>
    <dbReference type="NCBI Taxonomy" id="1776382"/>
    <lineage>
        <taxon>Bacteria</taxon>
        <taxon>Bacillati</taxon>
        <taxon>Bacillota</taxon>
        <taxon>Clostridia</taxon>
        <taxon>Eubacteriales</taxon>
        <taxon>Oscillospiraceae</taxon>
        <taxon>Neglectibacter</taxon>
    </lineage>
</organism>
<evidence type="ECO:0000313" key="2">
    <source>
        <dbReference type="EMBL" id="MCQ4840404.1"/>
    </source>
</evidence>
<dbReference type="Pfam" id="PF04448">
    <property type="entry name" value="DUF551"/>
    <property type="match status" value="1"/>
</dbReference>
<dbReference type="GeneID" id="90533434"/>
<sequence length="147" mass="17506">MIENTKWPSCERCIQDGCLEWEDGMPHEFRVHEDAIYYFDRHYGWEGETISFCPFCGRPLTDEAWTELKKRLEGHYATSDWISVKDRLPEESGDYLALQNSVNQYVLHFSSRHQAFNCYDFDEIAKYKITDITHWMELPEPPKEFAP</sequence>
<proteinExistence type="predicted"/>
<dbReference type="InterPro" id="IPR007539">
    <property type="entry name" value="DUF551"/>
</dbReference>
<comment type="caution">
    <text evidence="2">The sequence shown here is derived from an EMBL/GenBank/DDBJ whole genome shotgun (WGS) entry which is preliminary data.</text>
</comment>
<evidence type="ECO:0000259" key="1">
    <source>
        <dbReference type="Pfam" id="PF04448"/>
    </source>
</evidence>
<keyword evidence="3" id="KW-1185">Reference proteome</keyword>
<name>A0ABT1S0E2_9FIRM</name>
<protein>
    <submittedName>
        <fullName evidence="2">DUF551 domain-containing protein</fullName>
    </submittedName>
</protein>
<evidence type="ECO:0000313" key="3">
    <source>
        <dbReference type="Proteomes" id="UP001524473"/>
    </source>
</evidence>
<accession>A0ABT1S0E2</accession>
<dbReference type="RefSeq" id="WP_066866518.1">
    <property type="nucleotide sequence ID" value="NZ_CABKVV010000014.1"/>
</dbReference>